<dbReference type="InterPro" id="IPR007728">
    <property type="entry name" value="Pre-SET_dom"/>
</dbReference>
<feature type="domain" description="SET" evidence="9">
    <location>
        <begin position="92"/>
        <end position="218"/>
    </location>
</feature>
<accession>A0A8C5R6M0</accession>
<evidence type="ECO:0000259" key="11">
    <source>
        <dbReference type="PROSITE" id="PS50868"/>
    </source>
</evidence>
<dbReference type="GO" id="GO:0032259">
    <property type="term" value="P:methylation"/>
    <property type="evidence" value="ECO:0007669"/>
    <property type="project" value="UniProtKB-KW"/>
</dbReference>
<dbReference type="PROSITE" id="PS50868">
    <property type="entry name" value="POST_SET"/>
    <property type="match status" value="1"/>
</dbReference>
<dbReference type="InterPro" id="IPR003616">
    <property type="entry name" value="Post-SET_dom"/>
</dbReference>
<evidence type="ECO:0000256" key="5">
    <source>
        <dbReference type="ARBA" id="ARBA00022691"/>
    </source>
</evidence>
<dbReference type="Pfam" id="PF05033">
    <property type="entry name" value="Pre-SET"/>
    <property type="match status" value="1"/>
</dbReference>
<feature type="domain" description="Pre-SET" evidence="10">
    <location>
        <begin position="33"/>
        <end position="89"/>
    </location>
</feature>
<keyword evidence="5" id="KW-0949">S-adenosyl-L-methionine</keyword>
<dbReference type="PANTHER" id="PTHR46223:SF3">
    <property type="entry name" value="HISTONE-LYSINE N-METHYLTRANSFERASE SET-23"/>
    <property type="match status" value="1"/>
</dbReference>
<evidence type="ECO:0000256" key="8">
    <source>
        <dbReference type="ARBA" id="ARBA00022853"/>
    </source>
</evidence>
<sequence>ITHILQRESTGKYSPELVAGPGAVEDPNEVTVQGCDCQESACVPPTCTCLPFGDNYIRRAVADVQRPVLECNIMCKCSDSCANRETQTGLQFHLRVCGTPGKGWGVTAMEDIPRGRFVCEYAGEVLHREEACSRTRSLDRLAVNNYIIAVREHLHNGKVLQTIVDPTRIGNVGRFLNHSCQPNLFMLPVRTHSMVVPRLALFAARDISAGEELCYDYSGRSFNSAPDSASGPGKPTSRKRCLCGTPPCSGYLPFDDWLCQPETRQEHGSSCMDLHDPSASPCVS</sequence>
<proteinExistence type="predicted"/>
<feature type="domain" description="Post-SET" evidence="11">
    <location>
        <begin position="237"/>
        <end position="253"/>
    </location>
</feature>
<organism evidence="12 13">
    <name type="scientific">Leptobrachium leishanense</name>
    <name type="common">Leishan spiny toad</name>
    <dbReference type="NCBI Taxonomy" id="445787"/>
    <lineage>
        <taxon>Eukaryota</taxon>
        <taxon>Metazoa</taxon>
        <taxon>Chordata</taxon>
        <taxon>Craniata</taxon>
        <taxon>Vertebrata</taxon>
        <taxon>Euteleostomi</taxon>
        <taxon>Amphibia</taxon>
        <taxon>Batrachia</taxon>
        <taxon>Anura</taxon>
        <taxon>Pelobatoidea</taxon>
        <taxon>Megophryidae</taxon>
        <taxon>Leptobrachium</taxon>
    </lineage>
</organism>
<dbReference type="InterPro" id="IPR046341">
    <property type="entry name" value="SET_dom_sf"/>
</dbReference>
<dbReference type="PROSITE" id="PS50867">
    <property type="entry name" value="PRE_SET"/>
    <property type="match status" value="1"/>
</dbReference>
<dbReference type="PANTHER" id="PTHR46223">
    <property type="entry name" value="HISTONE-LYSINE N-METHYLTRANSFERASE SUV39H"/>
    <property type="match status" value="1"/>
</dbReference>
<keyword evidence="3" id="KW-0489">Methyltransferase</keyword>
<keyword evidence="4" id="KW-0808">Transferase</keyword>
<evidence type="ECO:0000256" key="2">
    <source>
        <dbReference type="ARBA" id="ARBA00022454"/>
    </source>
</evidence>
<dbReference type="PROSITE" id="PS50280">
    <property type="entry name" value="SET"/>
    <property type="match status" value="1"/>
</dbReference>
<keyword evidence="2" id="KW-0158">Chromosome</keyword>
<keyword evidence="7" id="KW-0862">Zinc</keyword>
<dbReference type="SMART" id="SM00317">
    <property type="entry name" value="SET"/>
    <property type="match status" value="1"/>
</dbReference>
<reference evidence="12" key="1">
    <citation type="submission" date="2025-08" db="UniProtKB">
        <authorList>
            <consortium name="Ensembl"/>
        </authorList>
    </citation>
    <scope>IDENTIFICATION</scope>
</reference>
<dbReference type="AlphaFoldDB" id="A0A8C5R6M0"/>
<evidence type="ECO:0000256" key="3">
    <source>
        <dbReference type="ARBA" id="ARBA00022603"/>
    </source>
</evidence>
<dbReference type="InterPro" id="IPR001214">
    <property type="entry name" value="SET_dom"/>
</dbReference>
<dbReference type="GO" id="GO:0005634">
    <property type="term" value="C:nucleus"/>
    <property type="evidence" value="ECO:0007669"/>
    <property type="project" value="InterPro"/>
</dbReference>
<dbReference type="Pfam" id="PF00856">
    <property type="entry name" value="SET"/>
    <property type="match status" value="1"/>
</dbReference>
<dbReference type="GO" id="GO:0042054">
    <property type="term" value="F:histone methyltransferase activity"/>
    <property type="evidence" value="ECO:0007669"/>
    <property type="project" value="InterPro"/>
</dbReference>
<evidence type="ECO:0000256" key="1">
    <source>
        <dbReference type="ARBA" id="ARBA00004286"/>
    </source>
</evidence>
<reference evidence="12" key="2">
    <citation type="submission" date="2025-09" db="UniProtKB">
        <authorList>
            <consortium name="Ensembl"/>
        </authorList>
    </citation>
    <scope>IDENTIFICATION</scope>
</reference>
<dbReference type="Ensembl" id="ENSLLET00000049528.1">
    <property type="protein sequence ID" value="ENSLLEP00000047660.1"/>
    <property type="gene ID" value="ENSLLEG00000030102.1"/>
</dbReference>
<evidence type="ECO:0000256" key="7">
    <source>
        <dbReference type="ARBA" id="ARBA00022833"/>
    </source>
</evidence>
<keyword evidence="13" id="KW-1185">Reference proteome</keyword>
<evidence type="ECO:0000313" key="12">
    <source>
        <dbReference type="Ensembl" id="ENSLLEP00000047660.1"/>
    </source>
</evidence>
<protein>
    <recommendedName>
        <fullName evidence="14">SET domain and mariner transposase fusion gene</fullName>
    </recommendedName>
</protein>
<dbReference type="SUPFAM" id="SSF82199">
    <property type="entry name" value="SET domain"/>
    <property type="match status" value="1"/>
</dbReference>
<dbReference type="CDD" id="cd10544">
    <property type="entry name" value="SET_SETMAR"/>
    <property type="match status" value="1"/>
</dbReference>
<keyword evidence="8" id="KW-0156">Chromatin regulator</keyword>
<dbReference type="GO" id="GO:0008270">
    <property type="term" value="F:zinc ion binding"/>
    <property type="evidence" value="ECO:0007669"/>
    <property type="project" value="InterPro"/>
</dbReference>
<evidence type="ECO:0000259" key="9">
    <source>
        <dbReference type="PROSITE" id="PS50280"/>
    </source>
</evidence>
<dbReference type="Proteomes" id="UP000694569">
    <property type="component" value="Unplaced"/>
</dbReference>
<evidence type="ECO:0008006" key="14">
    <source>
        <dbReference type="Google" id="ProtNLM"/>
    </source>
</evidence>
<evidence type="ECO:0000259" key="10">
    <source>
        <dbReference type="PROSITE" id="PS50867"/>
    </source>
</evidence>
<dbReference type="Gene3D" id="2.170.270.10">
    <property type="entry name" value="SET domain"/>
    <property type="match status" value="1"/>
</dbReference>
<dbReference type="OrthoDB" id="616263at2759"/>
<dbReference type="GO" id="GO:0005694">
    <property type="term" value="C:chromosome"/>
    <property type="evidence" value="ECO:0007669"/>
    <property type="project" value="UniProtKB-SubCell"/>
</dbReference>
<name>A0A8C5R6M0_9ANUR</name>
<evidence type="ECO:0000256" key="4">
    <source>
        <dbReference type="ARBA" id="ARBA00022679"/>
    </source>
</evidence>
<dbReference type="GeneTree" id="ENSGT00940000162663"/>
<dbReference type="InterPro" id="IPR050973">
    <property type="entry name" value="H3K9_Histone-Lys_N-MTase"/>
</dbReference>
<keyword evidence="6" id="KW-0479">Metal-binding</keyword>
<evidence type="ECO:0000256" key="6">
    <source>
        <dbReference type="ARBA" id="ARBA00022723"/>
    </source>
</evidence>
<evidence type="ECO:0000313" key="13">
    <source>
        <dbReference type="Proteomes" id="UP000694569"/>
    </source>
</evidence>
<comment type="subcellular location">
    <subcellularLocation>
        <location evidence="1">Chromosome</location>
    </subcellularLocation>
</comment>